<dbReference type="InterPro" id="IPR001789">
    <property type="entry name" value="Sig_transdc_resp-reg_receiver"/>
</dbReference>
<dbReference type="Gene3D" id="3.40.50.2300">
    <property type="match status" value="1"/>
</dbReference>
<dbReference type="SUPFAM" id="SSF52172">
    <property type="entry name" value="CheY-like"/>
    <property type="match status" value="1"/>
</dbReference>
<organism evidence="3 4">
    <name type="scientific">Sphingobacterium hotanense</name>
    <dbReference type="NCBI Taxonomy" id="649196"/>
    <lineage>
        <taxon>Bacteria</taxon>
        <taxon>Pseudomonadati</taxon>
        <taxon>Bacteroidota</taxon>
        <taxon>Sphingobacteriia</taxon>
        <taxon>Sphingobacteriales</taxon>
        <taxon>Sphingobacteriaceae</taxon>
        <taxon>Sphingobacterium</taxon>
    </lineage>
</organism>
<dbReference type="EMBL" id="JACAGK010000018">
    <property type="protein sequence ID" value="MDM1048187.1"/>
    <property type="molecule type" value="Genomic_DNA"/>
</dbReference>
<evidence type="ECO:0000313" key="4">
    <source>
        <dbReference type="Proteomes" id="UP001170954"/>
    </source>
</evidence>
<reference evidence="3" key="1">
    <citation type="submission" date="2020-06" db="EMBL/GenBank/DDBJ databases">
        <authorList>
            <person name="Dong N."/>
        </authorList>
    </citation>
    <scope>NUCLEOTIDE SEQUENCE</scope>
    <source>
        <strain evidence="3">R1692</strain>
    </source>
</reference>
<evidence type="ECO:0000259" key="2">
    <source>
        <dbReference type="PROSITE" id="PS50110"/>
    </source>
</evidence>
<proteinExistence type="predicted"/>
<dbReference type="InterPro" id="IPR011006">
    <property type="entry name" value="CheY-like_superfamily"/>
</dbReference>
<feature type="domain" description="Response regulatory" evidence="2">
    <location>
        <begin position="11"/>
        <end position="128"/>
    </location>
</feature>
<name>A0ABT7NLT6_9SPHI</name>
<gene>
    <name evidence="3" type="ORF">HX018_08060</name>
</gene>
<dbReference type="Proteomes" id="UP001170954">
    <property type="component" value="Unassembled WGS sequence"/>
</dbReference>
<protein>
    <submittedName>
        <fullName evidence="3">Response regulator transcription factor</fullName>
    </submittedName>
</protein>
<feature type="modified residue" description="4-aspartylphosphate" evidence="1">
    <location>
        <position position="63"/>
    </location>
</feature>
<dbReference type="RefSeq" id="WP_143884025.1">
    <property type="nucleotide sequence ID" value="NZ_JACAGK010000018.1"/>
</dbReference>
<dbReference type="PROSITE" id="PS50110">
    <property type="entry name" value="RESPONSE_REGULATORY"/>
    <property type="match status" value="1"/>
</dbReference>
<sequence>METGTSQQKITLAFIDGKSPILDLIYNELIASGIEVLFRSESIKDGLIQLSDLKSIPKVCIIDIDFYDKNILEQLQKLRSKYPSIKLLAHSDIDDEQVGKALLDIGFSNYLILGSDVDNFKKAIDKAVNG</sequence>
<accession>A0ABT7NLT6</accession>
<evidence type="ECO:0000256" key="1">
    <source>
        <dbReference type="PROSITE-ProRule" id="PRU00169"/>
    </source>
</evidence>
<reference evidence="3" key="2">
    <citation type="journal article" date="2022" name="Sci. Total Environ.">
        <title>Prevalence, transmission, and molecular epidemiology of tet(X)-positive bacteria among humans, animals, and environmental niches in China: An epidemiological, and genomic-based study.</title>
        <authorList>
            <person name="Dong N."/>
            <person name="Zeng Y."/>
            <person name="Cai C."/>
            <person name="Sun C."/>
            <person name="Lu J."/>
            <person name="Liu C."/>
            <person name="Zhou H."/>
            <person name="Sun Q."/>
            <person name="Shu L."/>
            <person name="Wang H."/>
            <person name="Wang Y."/>
            <person name="Wang S."/>
            <person name="Wu C."/>
            <person name="Chan E.W."/>
            <person name="Chen G."/>
            <person name="Shen Z."/>
            <person name="Chen S."/>
            <person name="Zhang R."/>
        </authorList>
    </citation>
    <scope>NUCLEOTIDE SEQUENCE</scope>
    <source>
        <strain evidence="3">R1692</strain>
    </source>
</reference>
<keyword evidence="4" id="KW-1185">Reference proteome</keyword>
<evidence type="ECO:0000313" key="3">
    <source>
        <dbReference type="EMBL" id="MDM1048187.1"/>
    </source>
</evidence>
<comment type="caution">
    <text evidence="3">The sequence shown here is derived from an EMBL/GenBank/DDBJ whole genome shotgun (WGS) entry which is preliminary data.</text>
</comment>
<keyword evidence="1" id="KW-0597">Phosphoprotein</keyword>